<evidence type="ECO:0008006" key="4">
    <source>
        <dbReference type="Google" id="ProtNLM"/>
    </source>
</evidence>
<dbReference type="InterPro" id="IPR036116">
    <property type="entry name" value="FN3_sf"/>
</dbReference>
<feature type="signal peptide" evidence="1">
    <location>
        <begin position="1"/>
        <end position="25"/>
    </location>
</feature>
<dbReference type="Proteomes" id="UP001221558">
    <property type="component" value="Chromosome"/>
</dbReference>
<proteinExistence type="predicted"/>
<protein>
    <recommendedName>
        <fullName evidence="4">Fibronectin type-III domain-containing protein</fullName>
    </recommendedName>
</protein>
<keyword evidence="1" id="KW-0732">Signal</keyword>
<evidence type="ECO:0000256" key="1">
    <source>
        <dbReference type="SAM" id="SignalP"/>
    </source>
</evidence>
<dbReference type="RefSeq" id="WP_274266282.1">
    <property type="nucleotide sequence ID" value="NZ_CP117880.1"/>
</dbReference>
<evidence type="ECO:0000313" key="3">
    <source>
        <dbReference type="Proteomes" id="UP001221558"/>
    </source>
</evidence>
<accession>A0ABY7WG13</accession>
<name>A0ABY7WG13_9SPHI</name>
<feature type="chain" id="PRO_5046369367" description="Fibronectin type-III domain-containing protein" evidence="1">
    <location>
        <begin position="26"/>
        <end position="412"/>
    </location>
</feature>
<dbReference type="SUPFAM" id="SSF49265">
    <property type="entry name" value="Fibronectin type III"/>
    <property type="match status" value="1"/>
</dbReference>
<gene>
    <name evidence="2" type="ORF">PQ465_14740</name>
</gene>
<organism evidence="2 3">
    <name type="scientific">Sphingobacterium oryzagri</name>
    <dbReference type="NCBI Taxonomy" id="3025669"/>
    <lineage>
        <taxon>Bacteria</taxon>
        <taxon>Pseudomonadati</taxon>
        <taxon>Bacteroidota</taxon>
        <taxon>Sphingobacteriia</taxon>
        <taxon>Sphingobacteriales</taxon>
        <taxon>Sphingobacteriaceae</taxon>
        <taxon>Sphingobacterium</taxon>
    </lineage>
</organism>
<sequence length="412" mass="44553">MMISRNISSFLILLALGVQSCSKTADPVSPTSEEESVGEIALPTLGVLTIADITTTGASVKGMVTAKGGALVTSRGICWSTTPNPTIDANMLEATSTKGSGEFGLQLSALTASTTYYIRAYAQNRGGTAYGQQVVLQTTDIQSVEFANSPMFIIGSTLAWYDVDILSSGGGAVTERGICWGTEQNPTINNQKINHGTTGNGKFRIGLTGLTERTDYHMRAYAINETGVSYGADVAFRTIGKGNMTYTFNKAANPTEVQLAAYARLQVAIDSAVWYVNNYTSATKHVWLNYDAAVPTADANNEGWMRFGANATYQNIRTMLHEMNHTFGTGTTSWWSGQAISAGQYRLPFANEMLKLITQDANAVINGDGQHWWPYGLNQNAEVTSSWDYVYNCLLIEAMRKDGMTHSGAYTP</sequence>
<reference evidence="2 3" key="1">
    <citation type="submission" date="2023-02" db="EMBL/GenBank/DDBJ databases">
        <title>Genome sequence of Sphingobacterium sp. KACC 22765.</title>
        <authorList>
            <person name="Kim S."/>
            <person name="Heo J."/>
            <person name="Kwon S.-W."/>
        </authorList>
    </citation>
    <scope>NUCLEOTIDE SEQUENCE [LARGE SCALE GENOMIC DNA]</scope>
    <source>
        <strain evidence="2 3">KACC 22765</strain>
    </source>
</reference>
<keyword evidence="3" id="KW-1185">Reference proteome</keyword>
<dbReference type="PROSITE" id="PS51257">
    <property type="entry name" value="PROKAR_LIPOPROTEIN"/>
    <property type="match status" value="1"/>
</dbReference>
<dbReference type="EMBL" id="CP117880">
    <property type="protein sequence ID" value="WDF67554.1"/>
    <property type="molecule type" value="Genomic_DNA"/>
</dbReference>
<evidence type="ECO:0000313" key="2">
    <source>
        <dbReference type="EMBL" id="WDF67554.1"/>
    </source>
</evidence>